<dbReference type="PROSITE" id="PS00640">
    <property type="entry name" value="THIOL_PROTEASE_ASN"/>
    <property type="match status" value="1"/>
</dbReference>
<dbReference type="Gene3D" id="3.90.70.10">
    <property type="entry name" value="Cysteine proteinases"/>
    <property type="match status" value="1"/>
</dbReference>
<evidence type="ECO:0000256" key="3">
    <source>
        <dbReference type="ARBA" id="ARBA00022801"/>
    </source>
</evidence>
<evidence type="ECO:0000256" key="7">
    <source>
        <dbReference type="ARBA" id="ARBA00069138"/>
    </source>
</evidence>
<name>A0A914W8H3_9BILA</name>
<keyword evidence="2" id="KW-0645">Protease</keyword>
<keyword evidence="9" id="KW-0732">Signal</keyword>
<feature type="chain" id="PRO_5036767917" description="Cathepsin L-like" evidence="9">
    <location>
        <begin position="16"/>
        <end position="402"/>
    </location>
</feature>
<dbReference type="PANTHER" id="PTHR12411">
    <property type="entry name" value="CYSTEINE PROTEASE FAMILY C1-RELATED"/>
    <property type="match status" value="1"/>
</dbReference>
<dbReference type="InterPro" id="IPR000668">
    <property type="entry name" value="Peptidase_C1A_C"/>
</dbReference>
<feature type="region of interest" description="Disordered" evidence="8">
    <location>
        <begin position="43"/>
        <end position="67"/>
    </location>
</feature>
<dbReference type="PROSITE" id="PS00639">
    <property type="entry name" value="THIOL_PROTEASE_HIS"/>
    <property type="match status" value="1"/>
</dbReference>
<keyword evidence="6" id="KW-1015">Disulfide bond</keyword>
<dbReference type="InterPro" id="IPR025660">
    <property type="entry name" value="Pept_his_AS"/>
</dbReference>
<evidence type="ECO:0000256" key="5">
    <source>
        <dbReference type="ARBA" id="ARBA00023145"/>
    </source>
</evidence>
<evidence type="ECO:0000256" key="1">
    <source>
        <dbReference type="ARBA" id="ARBA00008455"/>
    </source>
</evidence>
<dbReference type="SMART" id="SM00645">
    <property type="entry name" value="Pept_C1"/>
    <property type="match status" value="1"/>
</dbReference>
<evidence type="ECO:0000259" key="11">
    <source>
        <dbReference type="SMART" id="SM00848"/>
    </source>
</evidence>
<evidence type="ECO:0000256" key="6">
    <source>
        <dbReference type="ARBA" id="ARBA00023157"/>
    </source>
</evidence>
<accession>A0A914W8H3</accession>
<keyword evidence="12" id="KW-1185">Reference proteome</keyword>
<organism evidence="12 13">
    <name type="scientific">Plectus sambesii</name>
    <dbReference type="NCBI Taxonomy" id="2011161"/>
    <lineage>
        <taxon>Eukaryota</taxon>
        <taxon>Metazoa</taxon>
        <taxon>Ecdysozoa</taxon>
        <taxon>Nematoda</taxon>
        <taxon>Chromadorea</taxon>
        <taxon>Plectida</taxon>
        <taxon>Plectina</taxon>
        <taxon>Plectoidea</taxon>
        <taxon>Plectidae</taxon>
        <taxon>Plectus</taxon>
    </lineage>
</organism>
<comment type="similarity">
    <text evidence="1">Belongs to the peptidase C1 family.</text>
</comment>
<dbReference type="PROSITE" id="PS00139">
    <property type="entry name" value="THIOL_PROTEASE_CYS"/>
    <property type="match status" value="1"/>
</dbReference>
<dbReference type="InterPro" id="IPR013128">
    <property type="entry name" value="Peptidase_C1A"/>
</dbReference>
<evidence type="ECO:0000313" key="13">
    <source>
        <dbReference type="WBParaSite" id="PSAMB.scaffold3449size18225.g21506.t1"/>
    </source>
</evidence>
<evidence type="ECO:0000256" key="9">
    <source>
        <dbReference type="SAM" id="SignalP"/>
    </source>
</evidence>
<dbReference type="SMART" id="SM00848">
    <property type="entry name" value="Inhibitor_I29"/>
    <property type="match status" value="1"/>
</dbReference>
<dbReference type="FunFam" id="3.90.70.10:FF:000006">
    <property type="entry name" value="Cathepsin S"/>
    <property type="match status" value="1"/>
</dbReference>
<dbReference type="WBParaSite" id="PSAMB.scaffold3449size18225.g21506.t1">
    <property type="protein sequence ID" value="PSAMB.scaffold3449size18225.g21506.t1"/>
    <property type="gene ID" value="PSAMB.scaffold3449size18225.g21506"/>
</dbReference>
<evidence type="ECO:0000313" key="12">
    <source>
        <dbReference type="Proteomes" id="UP000887566"/>
    </source>
</evidence>
<dbReference type="PRINTS" id="PR00705">
    <property type="entry name" value="PAPAIN"/>
</dbReference>
<dbReference type="Proteomes" id="UP000887566">
    <property type="component" value="Unplaced"/>
</dbReference>
<protein>
    <recommendedName>
        <fullName evidence="7">Cathepsin L-like</fullName>
    </recommendedName>
</protein>
<dbReference type="Pfam" id="PF00112">
    <property type="entry name" value="Peptidase_C1"/>
    <property type="match status" value="1"/>
</dbReference>
<dbReference type="CDD" id="cd02248">
    <property type="entry name" value="Peptidase_C1A"/>
    <property type="match status" value="1"/>
</dbReference>
<dbReference type="InterPro" id="IPR025661">
    <property type="entry name" value="Pept_asp_AS"/>
</dbReference>
<feature type="domain" description="Cathepsin propeptide inhibitor" evidence="11">
    <location>
        <begin position="96"/>
        <end position="156"/>
    </location>
</feature>
<dbReference type="SUPFAM" id="SSF54001">
    <property type="entry name" value="Cysteine proteinases"/>
    <property type="match status" value="1"/>
</dbReference>
<dbReference type="InterPro" id="IPR039417">
    <property type="entry name" value="Peptidase_C1A_papain-like"/>
</dbReference>
<dbReference type="Pfam" id="PF08246">
    <property type="entry name" value="Inhibitor_I29"/>
    <property type="match status" value="1"/>
</dbReference>
<keyword evidence="5" id="KW-0865">Zymogen</keyword>
<dbReference type="AlphaFoldDB" id="A0A914W8H3"/>
<dbReference type="GO" id="GO:0006508">
    <property type="term" value="P:proteolysis"/>
    <property type="evidence" value="ECO:0007669"/>
    <property type="project" value="UniProtKB-KW"/>
</dbReference>
<dbReference type="InterPro" id="IPR000169">
    <property type="entry name" value="Pept_cys_AS"/>
</dbReference>
<evidence type="ECO:0000256" key="8">
    <source>
        <dbReference type="SAM" id="MobiDB-lite"/>
    </source>
</evidence>
<feature type="domain" description="Peptidase C1A papain C-terminal" evidence="10">
    <location>
        <begin position="186"/>
        <end position="401"/>
    </location>
</feature>
<keyword evidence="4" id="KW-0788">Thiol protease</keyword>
<keyword evidence="3" id="KW-0378">Hydrolase</keyword>
<proteinExistence type="inferred from homology"/>
<reference evidence="13" key="1">
    <citation type="submission" date="2022-11" db="UniProtKB">
        <authorList>
            <consortium name="WormBaseParasite"/>
        </authorList>
    </citation>
    <scope>IDENTIFICATION</scope>
</reference>
<feature type="signal peptide" evidence="9">
    <location>
        <begin position="1"/>
        <end position="15"/>
    </location>
</feature>
<dbReference type="InterPro" id="IPR038765">
    <property type="entry name" value="Papain-like_cys_pep_sf"/>
</dbReference>
<evidence type="ECO:0000259" key="10">
    <source>
        <dbReference type="SMART" id="SM00645"/>
    </source>
</evidence>
<sequence length="402" mass="45374">MKVLVLLCLAIGALATTRSNHARDENDRVQQKENERWQVLTRAEELSESNENAAESAEEERPTGSFGSSRLGRVRLFKNNERDNLRDLIRRGYADWESYKQLHGKVYDDESEDNERLMTFLTAQQTVREHNEAHARGEKDFRLSLNNIADLLPEEYRRLNGFLRRYGDSLAKGNQTTFLTPLNADVPDHVDWRDHGYVTPVKNQGMCGSCWAFSTTGSLEGQHMRKTGRLVSLSEQNLVDCSEAYGNHGCNGGLMDQAFQYVQANGGIDTEKSYPYDGDDERCRFKKQFVGAEDTGFVDVDEGSEEKLKLALATVGPVSVAIDAGHPSFQLYKEGVYYEPECSPEQLDHGVLVVGYGTDNGKDYWIVKNSWGEKWGEKGYIRMARNKDNHCGIATKASYPLV</sequence>
<evidence type="ECO:0000256" key="2">
    <source>
        <dbReference type="ARBA" id="ARBA00022670"/>
    </source>
</evidence>
<dbReference type="GO" id="GO:0008234">
    <property type="term" value="F:cysteine-type peptidase activity"/>
    <property type="evidence" value="ECO:0007669"/>
    <property type="project" value="UniProtKB-KW"/>
</dbReference>
<dbReference type="InterPro" id="IPR013201">
    <property type="entry name" value="Prot_inhib_I29"/>
</dbReference>
<evidence type="ECO:0000256" key="4">
    <source>
        <dbReference type="ARBA" id="ARBA00022807"/>
    </source>
</evidence>